<sequence>MSSSIANSFDEQDGGSPAGSSRPFDDGYEGYDPRLSSQRFESFSNFAESESVKDSDSPVFTSQAAPEGQSPPSIYVSDSGFGADAAGFAHEADEEPLDSGFAAPNGPVLPPPSEMLRDEGYALREWRRENAIRLEEKEKREKEVLAQIIEEAEEYKIEFHKKVQIACETNKSSNRDREKVFLAGLEKFHAEADKDYWKSIAEFIPKEVPTIEKKGKKDKDKKPSITVVQGPKPGKPTDLSRMRQLLVKLKHNTPNHLKHAPVQVSASAKDTKSETASASEPAAVPISREPVSVA</sequence>
<evidence type="ECO:0000313" key="10">
    <source>
        <dbReference type="EMBL" id="CAI9091683.1"/>
    </source>
</evidence>
<dbReference type="EMBL" id="OX459118">
    <property type="protein sequence ID" value="CAI9091683.1"/>
    <property type="molecule type" value="Genomic_DNA"/>
</dbReference>
<comment type="function">
    <text evidence="1 7">Clathrin is the major protein of the polyhedral coat of coated pits and vesicles.</text>
</comment>
<dbReference type="GO" id="GO:0005198">
    <property type="term" value="F:structural molecule activity"/>
    <property type="evidence" value="ECO:0007669"/>
    <property type="project" value="InterPro"/>
</dbReference>
<evidence type="ECO:0000256" key="9">
    <source>
        <dbReference type="SAM" id="MobiDB-lite"/>
    </source>
</evidence>
<dbReference type="AlphaFoldDB" id="A0AAV1C933"/>
<comment type="subcellular location">
    <subcellularLocation>
        <location evidence="2 7">Cytoplasmic vesicle membrane</location>
        <topology evidence="2 7">Peripheral membrane protein</topology>
        <orientation evidence="2 7">Cytoplasmic side</orientation>
    </subcellularLocation>
    <subcellularLocation>
        <location evidence="7">Membrane</location>
        <location evidence="7">Coated pit</location>
        <topology evidence="7">Peripheral membrane protein</topology>
        <orientation evidence="7">Cytoplasmic side</orientation>
    </subcellularLocation>
    <text evidence="7">Cytoplasmic face of coated pits and vesicles.</text>
</comment>
<evidence type="ECO:0000256" key="3">
    <source>
        <dbReference type="ARBA" id="ARBA00005263"/>
    </source>
</evidence>
<protein>
    <recommendedName>
        <fullName evidence="7">Clathrin light chain</fullName>
    </recommendedName>
</protein>
<keyword evidence="5 7" id="KW-0168">Coated pit</keyword>
<gene>
    <name evidence="10" type="ORF">OLC1_LOCUS3551</name>
</gene>
<dbReference type="Pfam" id="PF01086">
    <property type="entry name" value="Clathrin_lg_ch"/>
    <property type="match status" value="1"/>
</dbReference>
<dbReference type="InterPro" id="IPR000996">
    <property type="entry name" value="Clathrin_L-chain"/>
</dbReference>
<feature type="coiled-coil region" evidence="8">
    <location>
        <begin position="131"/>
        <end position="158"/>
    </location>
</feature>
<dbReference type="PANTHER" id="PTHR10639:SF24">
    <property type="entry name" value="CLATHRIN LIGHT CHAIN 3"/>
    <property type="match status" value="1"/>
</dbReference>
<organism evidence="10 11">
    <name type="scientific">Oldenlandia corymbosa var. corymbosa</name>
    <dbReference type="NCBI Taxonomy" id="529605"/>
    <lineage>
        <taxon>Eukaryota</taxon>
        <taxon>Viridiplantae</taxon>
        <taxon>Streptophyta</taxon>
        <taxon>Embryophyta</taxon>
        <taxon>Tracheophyta</taxon>
        <taxon>Spermatophyta</taxon>
        <taxon>Magnoliopsida</taxon>
        <taxon>eudicotyledons</taxon>
        <taxon>Gunneridae</taxon>
        <taxon>Pentapetalae</taxon>
        <taxon>asterids</taxon>
        <taxon>lamiids</taxon>
        <taxon>Gentianales</taxon>
        <taxon>Rubiaceae</taxon>
        <taxon>Rubioideae</taxon>
        <taxon>Spermacoceae</taxon>
        <taxon>Hedyotis-Oldenlandia complex</taxon>
        <taxon>Oldenlandia</taxon>
    </lineage>
</organism>
<accession>A0AAV1C933</accession>
<feature type="compositionally biased region" description="Low complexity" evidence="9">
    <location>
        <begin position="77"/>
        <end position="89"/>
    </location>
</feature>
<keyword evidence="4 7" id="KW-0472">Membrane</keyword>
<keyword evidence="11" id="KW-1185">Reference proteome</keyword>
<feature type="region of interest" description="Disordered" evidence="9">
    <location>
        <begin position="251"/>
        <end position="294"/>
    </location>
</feature>
<keyword evidence="8" id="KW-0175">Coiled coil</keyword>
<dbReference type="PANTHER" id="PTHR10639">
    <property type="entry name" value="CLATHRIN LIGHT CHAIN"/>
    <property type="match status" value="1"/>
</dbReference>
<evidence type="ECO:0000256" key="7">
    <source>
        <dbReference type="RuleBase" id="RU363137"/>
    </source>
</evidence>
<dbReference type="GO" id="GO:0006886">
    <property type="term" value="P:intracellular protein transport"/>
    <property type="evidence" value="ECO:0007669"/>
    <property type="project" value="InterPro"/>
</dbReference>
<evidence type="ECO:0000256" key="4">
    <source>
        <dbReference type="ARBA" id="ARBA00023136"/>
    </source>
</evidence>
<comment type="similarity">
    <text evidence="3 7">Belongs to the clathrin light chain family.</text>
</comment>
<proteinExistence type="inferred from homology"/>
<evidence type="ECO:0000256" key="6">
    <source>
        <dbReference type="ARBA" id="ARBA00023329"/>
    </source>
</evidence>
<feature type="region of interest" description="Disordered" evidence="9">
    <location>
        <begin position="1"/>
        <end position="115"/>
    </location>
</feature>
<feature type="compositionally biased region" description="Low complexity" evidence="9">
    <location>
        <begin position="40"/>
        <end position="49"/>
    </location>
</feature>
<dbReference type="GO" id="GO:0030130">
    <property type="term" value="C:clathrin coat of trans-Golgi network vesicle"/>
    <property type="evidence" value="ECO:0007669"/>
    <property type="project" value="InterPro"/>
</dbReference>
<feature type="region of interest" description="Disordered" evidence="9">
    <location>
        <begin position="211"/>
        <end position="239"/>
    </location>
</feature>
<evidence type="ECO:0000313" key="11">
    <source>
        <dbReference type="Proteomes" id="UP001161247"/>
    </source>
</evidence>
<dbReference type="GO" id="GO:0032050">
    <property type="term" value="F:clathrin heavy chain binding"/>
    <property type="evidence" value="ECO:0007669"/>
    <property type="project" value="TreeGrafter"/>
</dbReference>
<feature type="compositionally biased region" description="Basic and acidic residues" evidence="9">
    <location>
        <begin position="211"/>
        <end position="223"/>
    </location>
</feature>
<dbReference type="Proteomes" id="UP001161247">
    <property type="component" value="Chromosome 1"/>
</dbReference>
<evidence type="ECO:0000256" key="8">
    <source>
        <dbReference type="SAM" id="Coils"/>
    </source>
</evidence>
<feature type="compositionally biased region" description="Polar residues" evidence="9">
    <location>
        <begin position="264"/>
        <end position="278"/>
    </location>
</feature>
<evidence type="ECO:0000256" key="1">
    <source>
        <dbReference type="ARBA" id="ARBA00003913"/>
    </source>
</evidence>
<dbReference type="GO" id="GO:0072583">
    <property type="term" value="P:clathrin-dependent endocytosis"/>
    <property type="evidence" value="ECO:0007669"/>
    <property type="project" value="TreeGrafter"/>
</dbReference>
<evidence type="ECO:0000256" key="5">
    <source>
        <dbReference type="ARBA" id="ARBA00023176"/>
    </source>
</evidence>
<evidence type="ECO:0000256" key="2">
    <source>
        <dbReference type="ARBA" id="ARBA00004180"/>
    </source>
</evidence>
<keyword evidence="6 7" id="KW-0968">Cytoplasmic vesicle</keyword>
<name>A0AAV1C933_OLDCO</name>
<dbReference type="GO" id="GO:0030132">
    <property type="term" value="C:clathrin coat of coated pit"/>
    <property type="evidence" value="ECO:0007669"/>
    <property type="project" value="InterPro"/>
</dbReference>
<reference evidence="10" key="1">
    <citation type="submission" date="2023-03" db="EMBL/GenBank/DDBJ databases">
        <authorList>
            <person name="Julca I."/>
        </authorList>
    </citation>
    <scope>NUCLEOTIDE SEQUENCE</scope>
</reference>